<sequence>MSRSSTHPPKIRGGARDFHECLVVFPTGSSGDFKNEKKKGWLQVTTDFLLQGDVSFSDFFWFLSLNAFHVSKLIRLQQYDRGGVVFKLREFKHFTEVIEDGLSKLRILVFLKVYSTRFPNSGDENRINFSKTTFLGDYLRF</sequence>
<name>A0ABY2N103_9LEPT</name>
<reference evidence="2" key="1">
    <citation type="journal article" date="2019" name="PLoS Negl. Trop. Dis.">
        <title>Revisiting the worldwide diversity of Leptospira species in the environment.</title>
        <authorList>
            <person name="Vincent A.T."/>
            <person name="Schiettekatte O."/>
            <person name="Bourhy P."/>
            <person name="Veyrier F.J."/>
            <person name="Picardeau M."/>
        </authorList>
    </citation>
    <scope>NUCLEOTIDE SEQUENCE [LARGE SCALE GENOMIC DNA]</scope>
    <source>
        <strain evidence="2">201702407</strain>
    </source>
</reference>
<protein>
    <submittedName>
        <fullName evidence="1">Uncharacterized protein</fullName>
    </submittedName>
</protein>
<gene>
    <name evidence="1" type="ORF">EHQ90_13055</name>
</gene>
<keyword evidence="2" id="KW-1185">Reference proteome</keyword>
<dbReference type="RefSeq" id="WP_135685590.1">
    <property type="nucleotide sequence ID" value="NZ_RQEQ01000032.1"/>
</dbReference>
<dbReference type="Proteomes" id="UP000297422">
    <property type="component" value="Unassembled WGS sequence"/>
</dbReference>
<evidence type="ECO:0000313" key="2">
    <source>
        <dbReference type="Proteomes" id="UP000297422"/>
    </source>
</evidence>
<proteinExistence type="predicted"/>
<dbReference type="EMBL" id="RQGT01000077">
    <property type="protein sequence ID" value="TGM13738.1"/>
    <property type="molecule type" value="Genomic_DNA"/>
</dbReference>
<organism evidence="1 2">
    <name type="scientific">Leptospira stimsonii</name>
    <dbReference type="NCBI Taxonomy" id="2202203"/>
    <lineage>
        <taxon>Bacteria</taxon>
        <taxon>Pseudomonadati</taxon>
        <taxon>Spirochaetota</taxon>
        <taxon>Spirochaetia</taxon>
        <taxon>Leptospirales</taxon>
        <taxon>Leptospiraceae</taxon>
        <taxon>Leptospira</taxon>
    </lineage>
</organism>
<accession>A0ABY2N103</accession>
<evidence type="ECO:0000313" key="1">
    <source>
        <dbReference type="EMBL" id="TGM13738.1"/>
    </source>
</evidence>
<comment type="caution">
    <text evidence="1">The sequence shown here is derived from an EMBL/GenBank/DDBJ whole genome shotgun (WGS) entry which is preliminary data.</text>
</comment>